<gene>
    <name evidence="7" type="ORF">CLV36_108105</name>
</gene>
<keyword evidence="8" id="KW-1185">Reference proteome</keyword>
<keyword evidence="3" id="KW-0479">Metal-binding</keyword>
<dbReference type="PANTHER" id="PTHR43409">
    <property type="entry name" value="ANAEROBIC MAGNESIUM-PROTOPORPHYRIN IX MONOMETHYL ESTER CYCLASE-RELATED"/>
    <property type="match status" value="1"/>
</dbReference>
<evidence type="ECO:0000259" key="6">
    <source>
        <dbReference type="PROSITE" id="PS51918"/>
    </source>
</evidence>
<feature type="domain" description="Radical SAM core" evidence="6">
    <location>
        <begin position="167"/>
        <end position="400"/>
    </location>
</feature>
<evidence type="ECO:0000256" key="2">
    <source>
        <dbReference type="ARBA" id="ARBA00022691"/>
    </source>
</evidence>
<evidence type="ECO:0000313" key="7">
    <source>
        <dbReference type="EMBL" id="PRZ13608.1"/>
    </source>
</evidence>
<dbReference type="InterPro" id="IPR006638">
    <property type="entry name" value="Elp3/MiaA/NifB-like_rSAM"/>
</dbReference>
<evidence type="ECO:0000256" key="1">
    <source>
        <dbReference type="ARBA" id="ARBA00001966"/>
    </source>
</evidence>
<dbReference type="RefSeq" id="WP_106342684.1">
    <property type="nucleotide sequence ID" value="NZ_PVTZ01000008.1"/>
</dbReference>
<dbReference type="PANTHER" id="PTHR43409:SF16">
    <property type="entry name" value="SLR0320 PROTEIN"/>
    <property type="match status" value="1"/>
</dbReference>
<organism evidence="7 8">
    <name type="scientific">Laceyella sediminis</name>
    <dbReference type="NCBI Taxonomy" id="573074"/>
    <lineage>
        <taxon>Bacteria</taxon>
        <taxon>Bacillati</taxon>
        <taxon>Bacillota</taxon>
        <taxon>Bacilli</taxon>
        <taxon>Bacillales</taxon>
        <taxon>Thermoactinomycetaceae</taxon>
        <taxon>Laceyella</taxon>
    </lineage>
</organism>
<keyword evidence="2" id="KW-0949">S-adenosyl-L-methionine</keyword>
<proteinExistence type="predicted"/>
<accession>A0ABX5ER01</accession>
<dbReference type="Pfam" id="PF04055">
    <property type="entry name" value="Radical_SAM"/>
    <property type="match status" value="1"/>
</dbReference>
<dbReference type="CDD" id="cd01335">
    <property type="entry name" value="Radical_SAM"/>
    <property type="match status" value="1"/>
</dbReference>
<evidence type="ECO:0000256" key="3">
    <source>
        <dbReference type="ARBA" id="ARBA00022723"/>
    </source>
</evidence>
<dbReference type="EMBL" id="PVTZ01000008">
    <property type="protein sequence ID" value="PRZ13608.1"/>
    <property type="molecule type" value="Genomic_DNA"/>
</dbReference>
<comment type="caution">
    <text evidence="7">The sequence shown here is derived from an EMBL/GenBank/DDBJ whole genome shotgun (WGS) entry which is preliminary data.</text>
</comment>
<evidence type="ECO:0000256" key="5">
    <source>
        <dbReference type="ARBA" id="ARBA00023014"/>
    </source>
</evidence>
<comment type="cofactor">
    <cofactor evidence="1">
        <name>[4Fe-4S] cluster</name>
        <dbReference type="ChEBI" id="CHEBI:49883"/>
    </cofactor>
</comment>
<dbReference type="SFLD" id="SFLDG01082">
    <property type="entry name" value="B12-binding_domain_containing"/>
    <property type="match status" value="1"/>
</dbReference>
<dbReference type="SUPFAM" id="SSF102114">
    <property type="entry name" value="Radical SAM enzymes"/>
    <property type="match status" value="1"/>
</dbReference>
<dbReference type="Proteomes" id="UP000238836">
    <property type="component" value="Unassembled WGS sequence"/>
</dbReference>
<dbReference type="InterPro" id="IPR007197">
    <property type="entry name" value="rSAM"/>
</dbReference>
<dbReference type="Gene3D" id="3.20.20.70">
    <property type="entry name" value="Aldolase class I"/>
    <property type="match status" value="1"/>
</dbReference>
<evidence type="ECO:0000256" key="4">
    <source>
        <dbReference type="ARBA" id="ARBA00023004"/>
    </source>
</evidence>
<keyword evidence="4" id="KW-0408">Iron</keyword>
<keyword evidence="5" id="KW-0411">Iron-sulfur</keyword>
<dbReference type="InterPro" id="IPR051198">
    <property type="entry name" value="BchE-like"/>
</dbReference>
<evidence type="ECO:0000313" key="8">
    <source>
        <dbReference type="Proteomes" id="UP000238836"/>
    </source>
</evidence>
<sequence>MKVMVITPRLGRFTPRTVKFNAHTSYLCSFLASKGLDVIVRDCNWKGSDTILALNEAAALNVDGVVIVCNNTLVYGKRLKRIVDTCSELRQGRKVSTIWLTGYMATSFASEIIEYSPEAAGICDADGIRWIPNGMDQGRKIGELIVQHSLFNDDHPGITGLDMSIEFEPEDRLSLLSSRSCNSKCSFCAYNNGQGVRWKPRSMSAVIRDIEFGLNLFGDRVITFSDNDFLGNRRIAEERIEEFCKGIKGLGVPINYSINTRAECLTPAALRRMSETGLTNITVGLESLHQKTLSNVYHKKVNYRHLLTILDEADRLGITILLSYILWQPFLTVEQLRFEVEQLIRIGRWRVPQLLVNSFVKVVPSTPMERQLEEKGILTYGLFQRGWHFINKDVERIYEDLNQWHINQKRDELENAISNRDTSSLTDVLATRKIEELAFLVDRLNI</sequence>
<dbReference type="InterPro" id="IPR013785">
    <property type="entry name" value="Aldolase_TIM"/>
</dbReference>
<dbReference type="SMART" id="SM00729">
    <property type="entry name" value="Elp3"/>
    <property type="match status" value="1"/>
</dbReference>
<dbReference type="PROSITE" id="PS51918">
    <property type="entry name" value="RADICAL_SAM"/>
    <property type="match status" value="1"/>
</dbReference>
<dbReference type="SFLD" id="SFLDS00029">
    <property type="entry name" value="Radical_SAM"/>
    <property type="match status" value="1"/>
</dbReference>
<dbReference type="InterPro" id="IPR058240">
    <property type="entry name" value="rSAM_sf"/>
</dbReference>
<protein>
    <submittedName>
        <fullName evidence="7">Radical SAM family protein</fullName>
    </submittedName>
</protein>
<reference evidence="7 8" key="1">
    <citation type="submission" date="2018-03" db="EMBL/GenBank/DDBJ databases">
        <title>Genomic Encyclopedia of Archaeal and Bacterial Type Strains, Phase II (KMG-II): from individual species to whole genera.</title>
        <authorList>
            <person name="Goeker M."/>
        </authorList>
    </citation>
    <scope>NUCLEOTIDE SEQUENCE [LARGE SCALE GENOMIC DNA]</scope>
    <source>
        <strain evidence="7 8">RHA1</strain>
    </source>
</reference>
<name>A0ABX5ER01_9BACL</name>